<evidence type="ECO:0000256" key="2">
    <source>
        <dbReference type="SAM" id="SignalP"/>
    </source>
</evidence>
<dbReference type="SUPFAM" id="SSF53850">
    <property type="entry name" value="Periplasmic binding protein-like II"/>
    <property type="match status" value="1"/>
</dbReference>
<dbReference type="EMBL" id="JMQM01000001">
    <property type="protein sequence ID" value="KFB11194.1"/>
    <property type="molecule type" value="Genomic_DNA"/>
</dbReference>
<dbReference type="SMART" id="SM00062">
    <property type="entry name" value="PBPb"/>
    <property type="match status" value="1"/>
</dbReference>
<evidence type="ECO:0000313" key="5">
    <source>
        <dbReference type="Proteomes" id="UP000053675"/>
    </source>
</evidence>
<gene>
    <name evidence="4" type="ORF">EL18_02239</name>
</gene>
<dbReference type="Gene3D" id="3.40.190.10">
    <property type="entry name" value="Periplasmic binding protein-like II"/>
    <property type="match status" value="2"/>
</dbReference>
<dbReference type="InterPro" id="IPR001638">
    <property type="entry name" value="Solute-binding_3/MltF_N"/>
</dbReference>
<accession>A0A084UE08</accession>
<dbReference type="PATRIC" id="fig|472175.3.peg.2229"/>
<protein>
    <submittedName>
        <fullName evidence="4">Family 3 extracellular solute-binding protein</fullName>
    </submittedName>
</protein>
<dbReference type="STRING" id="472175.EL18_02239"/>
<comment type="caution">
    <text evidence="4">The sequence shown here is derived from an EMBL/GenBank/DDBJ whole genome shotgun (WGS) entry which is preliminary data.</text>
</comment>
<feature type="signal peptide" evidence="2">
    <location>
        <begin position="1"/>
        <end position="21"/>
    </location>
</feature>
<dbReference type="eggNOG" id="COG0834">
    <property type="taxonomic scope" value="Bacteria"/>
</dbReference>
<evidence type="ECO:0000259" key="3">
    <source>
        <dbReference type="SMART" id="SM00062"/>
    </source>
</evidence>
<dbReference type="RefSeq" id="WP_341872063.1">
    <property type="nucleotide sequence ID" value="NZ_JMQM01000001.1"/>
</dbReference>
<dbReference type="Pfam" id="PF00497">
    <property type="entry name" value="SBP_bac_3"/>
    <property type="match status" value="1"/>
</dbReference>
<evidence type="ECO:0000313" key="4">
    <source>
        <dbReference type="EMBL" id="KFB11194.1"/>
    </source>
</evidence>
<reference evidence="4 5" key="1">
    <citation type="submission" date="2014-05" db="EMBL/GenBank/DDBJ databases">
        <title>Draft Genome Sequence of Nitratireductor basaltis Strain UMTGB225, A Marine Bacterium Isolated from Green Barrel Tunicate.</title>
        <authorList>
            <person name="Gan H.Y."/>
        </authorList>
    </citation>
    <scope>NUCLEOTIDE SEQUENCE [LARGE SCALE GENOMIC DNA]</scope>
    <source>
        <strain evidence="4 5">UMTGB225</strain>
    </source>
</reference>
<dbReference type="Proteomes" id="UP000053675">
    <property type="component" value="Unassembled WGS sequence"/>
</dbReference>
<sequence length="275" mass="31011">MRALLTLLVLITLMLPQAASAEDVRIPHVWDQRQRLTKPDVSNIRRLRFLTTTDFFPFNFLDEDGRLTGFHVDLARALCEVLDIEERCQIQALPWEELRPALAQGEGDAIMAGVAVTAENRMELLFSQPYLQFPARFLAKTDSGLEVGKLADGRIGVIAGSAHERMLRNWFPQLQPVTYSRDNWMMADLQAGRLDAVLGDGLRLSFWLADQDDELCCAFTGEPYFAPEYLGHGLAIALPADAHDVKAALDYALQSVEANGRFEELYLRYFPVGFY</sequence>
<dbReference type="AlphaFoldDB" id="A0A084UE08"/>
<keyword evidence="5" id="KW-1185">Reference proteome</keyword>
<feature type="domain" description="Solute-binding protein family 3/N-terminal" evidence="3">
    <location>
        <begin position="46"/>
        <end position="273"/>
    </location>
</feature>
<keyword evidence="1 2" id="KW-0732">Signal</keyword>
<evidence type="ECO:0000256" key="1">
    <source>
        <dbReference type="ARBA" id="ARBA00022729"/>
    </source>
</evidence>
<dbReference type="PANTHER" id="PTHR35936">
    <property type="entry name" value="MEMBRANE-BOUND LYTIC MUREIN TRANSGLYCOSYLASE F"/>
    <property type="match status" value="1"/>
</dbReference>
<feature type="chain" id="PRO_5001783220" evidence="2">
    <location>
        <begin position="22"/>
        <end position="275"/>
    </location>
</feature>
<organism evidence="4 5">
    <name type="scientific">Nitratireductor basaltis</name>
    <dbReference type="NCBI Taxonomy" id="472175"/>
    <lineage>
        <taxon>Bacteria</taxon>
        <taxon>Pseudomonadati</taxon>
        <taxon>Pseudomonadota</taxon>
        <taxon>Alphaproteobacteria</taxon>
        <taxon>Hyphomicrobiales</taxon>
        <taxon>Phyllobacteriaceae</taxon>
        <taxon>Nitratireductor</taxon>
    </lineage>
</organism>
<dbReference type="PANTHER" id="PTHR35936:SF35">
    <property type="entry name" value="L-CYSTINE-BINDING PROTEIN TCYJ"/>
    <property type="match status" value="1"/>
</dbReference>
<proteinExistence type="predicted"/>
<name>A0A084UE08_9HYPH</name>